<evidence type="ECO:0000256" key="2">
    <source>
        <dbReference type="ARBA" id="ARBA00023015"/>
    </source>
</evidence>
<evidence type="ECO:0000313" key="8">
    <source>
        <dbReference type="EMBL" id="EAT12962.1"/>
    </source>
</evidence>
<dbReference type="InterPro" id="IPR013249">
    <property type="entry name" value="RNA_pol_sigma70_r4_t2"/>
</dbReference>
<dbReference type="InterPro" id="IPR007627">
    <property type="entry name" value="RNA_pol_sigma70_r2"/>
</dbReference>
<keyword evidence="9" id="KW-1185">Reference proteome</keyword>
<accession>Q1N4A3</accession>
<dbReference type="NCBIfam" id="TIGR02937">
    <property type="entry name" value="sigma70-ECF"/>
    <property type="match status" value="1"/>
</dbReference>
<evidence type="ECO:0000256" key="1">
    <source>
        <dbReference type="ARBA" id="ARBA00010641"/>
    </source>
</evidence>
<dbReference type="HOGENOM" id="CLU_047691_1_4_6"/>
<organism evidence="8 9">
    <name type="scientific">Bermanella marisrubri</name>
    <dbReference type="NCBI Taxonomy" id="207949"/>
    <lineage>
        <taxon>Bacteria</taxon>
        <taxon>Pseudomonadati</taxon>
        <taxon>Pseudomonadota</taxon>
        <taxon>Gammaproteobacteria</taxon>
        <taxon>Oceanospirillales</taxon>
        <taxon>Oceanospirillaceae</taxon>
        <taxon>Bermanella</taxon>
    </lineage>
</organism>
<keyword evidence="5" id="KW-0804">Transcription</keyword>
<reference evidence="8 9" key="1">
    <citation type="submission" date="2006-03" db="EMBL/GenBank/DDBJ databases">
        <authorList>
            <person name="Pinhassi J."/>
            <person name="Pedros-Alio C."/>
            <person name="Ferriera S."/>
            <person name="Johnson J."/>
            <person name="Kravitz S."/>
            <person name="Halpern A."/>
            <person name="Remington K."/>
            <person name="Beeson K."/>
            <person name="Tran B."/>
            <person name="Rogers Y.-H."/>
            <person name="Friedman R."/>
            <person name="Venter J.C."/>
        </authorList>
    </citation>
    <scope>NUCLEOTIDE SEQUENCE [LARGE SCALE GENOMIC DNA]</scope>
    <source>
        <strain evidence="8 9">RED65</strain>
    </source>
</reference>
<dbReference type="GO" id="GO:0003677">
    <property type="term" value="F:DNA binding"/>
    <property type="evidence" value="ECO:0007669"/>
    <property type="project" value="UniProtKB-KW"/>
</dbReference>
<evidence type="ECO:0000259" key="6">
    <source>
        <dbReference type="Pfam" id="PF04542"/>
    </source>
</evidence>
<dbReference type="OrthoDB" id="9797134at2"/>
<dbReference type="InterPro" id="IPR013324">
    <property type="entry name" value="RNA_pol_sigma_r3/r4-like"/>
</dbReference>
<keyword evidence="4" id="KW-0238">DNA-binding</keyword>
<dbReference type="InterPro" id="IPR014284">
    <property type="entry name" value="RNA_pol_sigma-70_dom"/>
</dbReference>
<dbReference type="InterPro" id="IPR013325">
    <property type="entry name" value="RNA_pol_sigma_r2"/>
</dbReference>
<dbReference type="CDD" id="cd06171">
    <property type="entry name" value="Sigma70_r4"/>
    <property type="match status" value="1"/>
</dbReference>
<proteinExistence type="inferred from homology"/>
<dbReference type="GO" id="GO:0006352">
    <property type="term" value="P:DNA-templated transcription initiation"/>
    <property type="evidence" value="ECO:0007669"/>
    <property type="project" value="InterPro"/>
</dbReference>
<dbReference type="RefSeq" id="WP_007018033.1">
    <property type="nucleotide sequence ID" value="NZ_CH724115.1"/>
</dbReference>
<sequence>MNQAHDEFRQALLDVLPRLRKYCYALTNDLHNSEDLLQASVQRALEKWQQYQADTHFDRWMYRLCRNLWIDTMRKDKPSEELDPEIETDNRVLEDTLVNENLLAQVKEKMSELSEGLRIVLYLVAVEGRSYQETAEFLDIPKGTVMSRLARARQQLSQHGFTQG</sequence>
<comment type="similarity">
    <text evidence="1">Belongs to the sigma-70 factor family. ECF subfamily.</text>
</comment>
<evidence type="ECO:0000259" key="7">
    <source>
        <dbReference type="Pfam" id="PF08281"/>
    </source>
</evidence>
<dbReference type="SUPFAM" id="SSF88659">
    <property type="entry name" value="Sigma3 and sigma4 domains of RNA polymerase sigma factors"/>
    <property type="match status" value="1"/>
</dbReference>
<protein>
    <submittedName>
        <fullName evidence="8">Putative rna polymerase sigma-e factor (Sigma-24) protein</fullName>
    </submittedName>
</protein>
<dbReference type="Gene3D" id="1.20.140.160">
    <property type="match status" value="1"/>
</dbReference>
<dbReference type="Proteomes" id="UP000004263">
    <property type="component" value="Unassembled WGS sequence"/>
</dbReference>
<evidence type="ECO:0000256" key="5">
    <source>
        <dbReference type="ARBA" id="ARBA00023163"/>
    </source>
</evidence>
<evidence type="ECO:0000256" key="3">
    <source>
        <dbReference type="ARBA" id="ARBA00023082"/>
    </source>
</evidence>
<dbReference type="PANTHER" id="PTHR43133:SF8">
    <property type="entry name" value="RNA POLYMERASE SIGMA FACTOR HI_1459-RELATED"/>
    <property type="match status" value="1"/>
</dbReference>
<dbReference type="InterPro" id="IPR039425">
    <property type="entry name" value="RNA_pol_sigma-70-like"/>
</dbReference>
<dbReference type="STRING" id="207949.RED65_14737"/>
<evidence type="ECO:0000256" key="4">
    <source>
        <dbReference type="ARBA" id="ARBA00023125"/>
    </source>
</evidence>
<feature type="domain" description="RNA polymerase sigma-70 region 2" evidence="6">
    <location>
        <begin position="15"/>
        <end position="76"/>
    </location>
</feature>
<dbReference type="Pfam" id="PF08281">
    <property type="entry name" value="Sigma70_r4_2"/>
    <property type="match status" value="1"/>
</dbReference>
<dbReference type="EMBL" id="AAQH01000003">
    <property type="protein sequence ID" value="EAT12962.1"/>
    <property type="molecule type" value="Genomic_DNA"/>
</dbReference>
<gene>
    <name evidence="8" type="ORF">RED65_14737</name>
</gene>
<keyword evidence="3" id="KW-0731">Sigma factor</keyword>
<feature type="domain" description="RNA polymerase sigma factor 70 region 4 type 2" evidence="7">
    <location>
        <begin position="105"/>
        <end position="156"/>
    </location>
</feature>
<dbReference type="SUPFAM" id="SSF88946">
    <property type="entry name" value="Sigma2 domain of RNA polymerase sigma factors"/>
    <property type="match status" value="1"/>
</dbReference>
<name>Q1N4A3_9GAMM</name>
<keyword evidence="2" id="KW-0805">Transcription regulation</keyword>
<dbReference type="GO" id="GO:0016987">
    <property type="term" value="F:sigma factor activity"/>
    <property type="evidence" value="ECO:0007669"/>
    <property type="project" value="UniProtKB-KW"/>
</dbReference>
<comment type="caution">
    <text evidence="8">The sequence shown here is derived from an EMBL/GenBank/DDBJ whole genome shotgun (WGS) entry which is preliminary data.</text>
</comment>
<dbReference type="AlphaFoldDB" id="Q1N4A3"/>
<evidence type="ECO:0000313" key="9">
    <source>
        <dbReference type="Proteomes" id="UP000004263"/>
    </source>
</evidence>
<dbReference type="PANTHER" id="PTHR43133">
    <property type="entry name" value="RNA POLYMERASE ECF-TYPE SIGMA FACTO"/>
    <property type="match status" value="1"/>
</dbReference>
<dbReference type="Pfam" id="PF04542">
    <property type="entry name" value="Sigma70_r2"/>
    <property type="match status" value="1"/>
</dbReference>